<dbReference type="SMART" id="SM00174">
    <property type="entry name" value="RHO"/>
    <property type="match status" value="1"/>
</dbReference>
<keyword evidence="1" id="KW-0547">Nucleotide-binding</keyword>
<dbReference type="GO" id="GO:0007165">
    <property type="term" value="P:signal transduction"/>
    <property type="evidence" value="ECO:0000318"/>
    <property type="project" value="GO_Central"/>
</dbReference>
<keyword evidence="2" id="KW-0342">GTP-binding</keyword>
<dbReference type="InterPro" id="IPR027417">
    <property type="entry name" value="P-loop_NTPase"/>
</dbReference>
<dbReference type="GO" id="GO:0005886">
    <property type="term" value="C:plasma membrane"/>
    <property type="evidence" value="ECO:0000318"/>
    <property type="project" value="GO_Central"/>
</dbReference>
<dbReference type="InterPro" id="IPR001806">
    <property type="entry name" value="Small_GTPase"/>
</dbReference>
<dbReference type="GO" id="GO:0035006">
    <property type="term" value="P:melanization defense response"/>
    <property type="evidence" value="ECO:0007669"/>
    <property type="project" value="UniProtKB-ARBA"/>
</dbReference>
<evidence type="ECO:0000313" key="5">
    <source>
        <dbReference type="Proteomes" id="UP000000305"/>
    </source>
</evidence>
<dbReference type="PROSITE" id="PS51420">
    <property type="entry name" value="RHO"/>
    <property type="match status" value="1"/>
</dbReference>
<dbReference type="InterPro" id="IPR005225">
    <property type="entry name" value="Small_GTP-bd"/>
</dbReference>
<dbReference type="HOGENOM" id="CLU_041217_21_3_1"/>
<accession>E9HHT7</accession>
<sequence length="198" mass="22278">MHSSLFTSHTNFSISNQGSQSADSSVTRRRHRRRKLKVFTGDEFPEVYDPTACENYQANMEVNGKRVLLIMLFKSVRQGCSLPYNGLQPYRDVNVFLCCFSITCPLSLENIPTIWKLEVNRRCPNTPIVLVGNKKDLRNDVVTITELEEKGQMPVKAEQAEAVGAEIGAMAYVECSSLMQDGVRNLFQIAAQNGLEVR</sequence>
<protein>
    <submittedName>
        <fullName evidence="4">Uncharacterized protein</fullName>
    </submittedName>
</protein>
<evidence type="ECO:0000256" key="2">
    <source>
        <dbReference type="ARBA" id="ARBA00023134"/>
    </source>
</evidence>
<dbReference type="GO" id="GO:0022412">
    <property type="term" value="P:cellular process involved in reproduction in multicellular organism"/>
    <property type="evidence" value="ECO:0007669"/>
    <property type="project" value="UniProtKB-ARBA"/>
</dbReference>
<dbReference type="GO" id="GO:0003006">
    <property type="term" value="P:developmental process involved in reproduction"/>
    <property type="evidence" value="ECO:0007669"/>
    <property type="project" value="UniProtKB-ARBA"/>
</dbReference>
<dbReference type="GO" id="GO:0003924">
    <property type="term" value="F:GTPase activity"/>
    <property type="evidence" value="ECO:0000318"/>
    <property type="project" value="GO_Central"/>
</dbReference>
<dbReference type="SMART" id="SM00173">
    <property type="entry name" value="RAS"/>
    <property type="match status" value="1"/>
</dbReference>
<evidence type="ECO:0000256" key="3">
    <source>
        <dbReference type="SAM" id="MobiDB-lite"/>
    </source>
</evidence>
<dbReference type="Proteomes" id="UP000000305">
    <property type="component" value="Unassembled WGS sequence"/>
</dbReference>
<dbReference type="InParanoid" id="E9HHT7"/>
<dbReference type="PROSITE" id="PS51419">
    <property type="entry name" value="RAB"/>
    <property type="match status" value="1"/>
</dbReference>
<reference evidence="4 5" key="1">
    <citation type="journal article" date="2011" name="Science">
        <title>The ecoresponsive genome of Daphnia pulex.</title>
        <authorList>
            <person name="Colbourne J.K."/>
            <person name="Pfrender M.E."/>
            <person name="Gilbert D."/>
            <person name="Thomas W.K."/>
            <person name="Tucker A."/>
            <person name="Oakley T.H."/>
            <person name="Tokishita S."/>
            <person name="Aerts A."/>
            <person name="Arnold G.J."/>
            <person name="Basu M.K."/>
            <person name="Bauer D.J."/>
            <person name="Caceres C.E."/>
            <person name="Carmel L."/>
            <person name="Casola C."/>
            <person name="Choi J.H."/>
            <person name="Detter J.C."/>
            <person name="Dong Q."/>
            <person name="Dusheyko S."/>
            <person name="Eads B.D."/>
            <person name="Frohlich T."/>
            <person name="Geiler-Samerotte K.A."/>
            <person name="Gerlach D."/>
            <person name="Hatcher P."/>
            <person name="Jogdeo S."/>
            <person name="Krijgsveld J."/>
            <person name="Kriventseva E.V."/>
            <person name="Kultz D."/>
            <person name="Laforsch C."/>
            <person name="Lindquist E."/>
            <person name="Lopez J."/>
            <person name="Manak J.R."/>
            <person name="Muller J."/>
            <person name="Pangilinan J."/>
            <person name="Patwardhan R.P."/>
            <person name="Pitluck S."/>
            <person name="Pritham E.J."/>
            <person name="Rechtsteiner A."/>
            <person name="Rho M."/>
            <person name="Rogozin I.B."/>
            <person name="Sakarya O."/>
            <person name="Salamov A."/>
            <person name="Schaack S."/>
            <person name="Shapiro H."/>
            <person name="Shiga Y."/>
            <person name="Skalitzky C."/>
            <person name="Smith Z."/>
            <person name="Souvorov A."/>
            <person name="Sung W."/>
            <person name="Tang Z."/>
            <person name="Tsuchiya D."/>
            <person name="Tu H."/>
            <person name="Vos H."/>
            <person name="Wang M."/>
            <person name="Wolf Y.I."/>
            <person name="Yamagata H."/>
            <person name="Yamada T."/>
            <person name="Ye Y."/>
            <person name="Shaw J.R."/>
            <person name="Andrews J."/>
            <person name="Crease T.J."/>
            <person name="Tang H."/>
            <person name="Lucas S.M."/>
            <person name="Robertson H.M."/>
            <person name="Bork P."/>
            <person name="Koonin E.V."/>
            <person name="Zdobnov E.M."/>
            <person name="Grigoriev I.V."/>
            <person name="Lynch M."/>
            <person name="Boore J.L."/>
        </authorList>
    </citation>
    <scope>NUCLEOTIDE SEQUENCE [LARGE SCALE GENOMIC DNA]</scope>
</reference>
<dbReference type="GO" id="GO:0016477">
    <property type="term" value="P:cell migration"/>
    <property type="evidence" value="ECO:0000318"/>
    <property type="project" value="GO_Central"/>
</dbReference>
<dbReference type="PhylomeDB" id="E9HHT7"/>
<dbReference type="Pfam" id="PF00071">
    <property type="entry name" value="Ras"/>
    <property type="match status" value="1"/>
</dbReference>
<dbReference type="PRINTS" id="PR00449">
    <property type="entry name" value="RASTRNSFRMNG"/>
</dbReference>
<dbReference type="PANTHER" id="PTHR24072">
    <property type="entry name" value="RHO FAMILY GTPASE"/>
    <property type="match status" value="1"/>
</dbReference>
<dbReference type="Gene3D" id="3.40.50.300">
    <property type="entry name" value="P-loop containing nucleotide triphosphate hydrolases"/>
    <property type="match status" value="1"/>
</dbReference>
<dbReference type="GO" id="GO:0005829">
    <property type="term" value="C:cytosol"/>
    <property type="evidence" value="ECO:0000318"/>
    <property type="project" value="GO_Central"/>
</dbReference>
<dbReference type="InterPro" id="IPR003578">
    <property type="entry name" value="Small_GTPase_Rho"/>
</dbReference>
<organism evidence="4 5">
    <name type="scientific">Daphnia pulex</name>
    <name type="common">Water flea</name>
    <dbReference type="NCBI Taxonomy" id="6669"/>
    <lineage>
        <taxon>Eukaryota</taxon>
        <taxon>Metazoa</taxon>
        <taxon>Ecdysozoa</taxon>
        <taxon>Arthropoda</taxon>
        <taxon>Crustacea</taxon>
        <taxon>Branchiopoda</taxon>
        <taxon>Diplostraca</taxon>
        <taxon>Cladocera</taxon>
        <taxon>Anomopoda</taxon>
        <taxon>Daphniidae</taxon>
        <taxon>Daphnia</taxon>
    </lineage>
</organism>
<dbReference type="SMART" id="SM00175">
    <property type="entry name" value="RAB"/>
    <property type="match status" value="1"/>
</dbReference>
<evidence type="ECO:0000313" key="4">
    <source>
        <dbReference type="EMBL" id="EFX68710.1"/>
    </source>
</evidence>
<dbReference type="SUPFAM" id="SSF52540">
    <property type="entry name" value="P-loop containing nucleoside triphosphate hydrolases"/>
    <property type="match status" value="1"/>
</dbReference>
<proteinExistence type="predicted"/>
<feature type="region of interest" description="Disordered" evidence="3">
    <location>
        <begin position="1"/>
        <end position="29"/>
    </location>
</feature>
<dbReference type="GO" id="GO:0007264">
    <property type="term" value="P:small GTPase-mediated signal transduction"/>
    <property type="evidence" value="ECO:0007669"/>
    <property type="project" value="InterPro"/>
</dbReference>
<gene>
    <name evidence="4" type="ORF">DAPPUDRAFT_329851</name>
</gene>
<dbReference type="NCBIfam" id="TIGR00231">
    <property type="entry name" value="small_GTP"/>
    <property type="match status" value="1"/>
</dbReference>
<dbReference type="GO" id="GO:0001667">
    <property type="term" value="P:ameboidal-type cell migration"/>
    <property type="evidence" value="ECO:0007669"/>
    <property type="project" value="UniProtKB-ARBA"/>
</dbReference>
<dbReference type="GO" id="GO:0035099">
    <property type="term" value="P:hemocyte migration"/>
    <property type="evidence" value="ECO:0007669"/>
    <property type="project" value="UniProtKB-ARBA"/>
</dbReference>
<dbReference type="STRING" id="6669.E9HHT7"/>
<dbReference type="FunFam" id="3.40.50.300:FF:004895">
    <property type="entry name" value="Uncharacterized protein"/>
    <property type="match status" value="1"/>
</dbReference>
<dbReference type="KEGG" id="dpx:DAPPUDRAFT_329851"/>
<dbReference type="GO" id="GO:0005525">
    <property type="term" value="F:GTP binding"/>
    <property type="evidence" value="ECO:0000318"/>
    <property type="project" value="GO_Central"/>
</dbReference>
<evidence type="ECO:0000256" key="1">
    <source>
        <dbReference type="ARBA" id="ARBA00022741"/>
    </source>
</evidence>
<dbReference type="GO" id="GO:0019901">
    <property type="term" value="F:protein kinase binding"/>
    <property type="evidence" value="ECO:0000318"/>
    <property type="project" value="GO_Central"/>
</dbReference>
<dbReference type="AlphaFoldDB" id="E9HHT7"/>
<dbReference type="EMBL" id="GL732650">
    <property type="protein sequence ID" value="EFX68710.1"/>
    <property type="molecule type" value="Genomic_DNA"/>
</dbReference>
<dbReference type="eggNOG" id="KOG0393">
    <property type="taxonomic scope" value="Eukaryota"/>
</dbReference>
<dbReference type="GO" id="GO:0032956">
    <property type="term" value="P:regulation of actin cytoskeleton organization"/>
    <property type="evidence" value="ECO:0000318"/>
    <property type="project" value="GO_Central"/>
</dbReference>
<name>E9HHT7_DAPPU</name>
<dbReference type="GO" id="GO:0007015">
    <property type="term" value="P:actin filament organization"/>
    <property type="evidence" value="ECO:0000318"/>
    <property type="project" value="GO_Central"/>
</dbReference>
<feature type="compositionally biased region" description="Polar residues" evidence="3">
    <location>
        <begin position="1"/>
        <end position="25"/>
    </location>
</feature>
<keyword evidence="5" id="KW-1185">Reference proteome</keyword>
<dbReference type="OrthoDB" id="8830751at2759"/>